<name>A0A1V4I612_9FIRM</name>
<dbReference type="CDD" id="cd01143">
    <property type="entry name" value="YvrC"/>
    <property type="match status" value="1"/>
</dbReference>
<dbReference type="NCBIfam" id="NF038402">
    <property type="entry name" value="TroA_like"/>
    <property type="match status" value="1"/>
</dbReference>
<evidence type="ECO:0000256" key="2">
    <source>
        <dbReference type="ARBA" id="ARBA00022729"/>
    </source>
</evidence>
<dbReference type="GO" id="GO:0071281">
    <property type="term" value="P:cellular response to iron ion"/>
    <property type="evidence" value="ECO:0007669"/>
    <property type="project" value="TreeGrafter"/>
</dbReference>
<evidence type="ECO:0000313" key="6">
    <source>
        <dbReference type="Proteomes" id="UP000190140"/>
    </source>
</evidence>
<dbReference type="InterPro" id="IPR054828">
    <property type="entry name" value="Vit_B12_bind_prot"/>
</dbReference>
<dbReference type="Proteomes" id="UP000190140">
    <property type="component" value="Unassembled WGS sequence"/>
</dbReference>
<proteinExistence type="inferred from homology"/>
<accession>A0A1V4I612</accession>
<protein>
    <submittedName>
        <fullName evidence="5">Vitamin B12-binding protein</fullName>
    </submittedName>
</protein>
<keyword evidence="2 3" id="KW-0732">Signal</keyword>
<dbReference type="Pfam" id="PF01497">
    <property type="entry name" value="Peripla_BP_2"/>
    <property type="match status" value="1"/>
</dbReference>
<sequence>MKKIISSILSILIIFALVGCSQVEDKNENKEESSSKYPMTIVDSYEREVILESEPNTIISIAPSITETIFALEAQDKLIGRTDFCDYPENVSNIESIGSLTEPNIEKIVELNPDLVIASTHFKKEVLEKLEEADIKVLVLYGPESFEGVYEVITKLGTVLNKEDKANEVINSMKETVDYVVNKVKDKEKPRVYYVVGFGEYGDYTAGKGTFISQIIEMAGGENVANDVEGWQYSIERLLEHDPDMLICSEHFDTKKGIQEANGYKELTAVKEDRLFEIDNNLLDRQGPRLADGLYKLAKIIHPDLF</sequence>
<dbReference type="SUPFAM" id="SSF53807">
    <property type="entry name" value="Helical backbone' metal receptor"/>
    <property type="match status" value="1"/>
</dbReference>
<comment type="similarity">
    <text evidence="1">Belongs to the bacterial solute-binding protein 8 family.</text>
</comment>
<dbReference type="PROSITE" id="PS50983">
    <property type="entry name" value="FE_B12_PBP"/>
    <property type="match status" value="1"/>
</dbReference>
<dbReference type="InterPro" id="IPR050902">
    <property type="entry name" value="ABC_Transporter_SBP"/>
</dbReference>
<dbReference type="AlphaFoldDB" id="A0A1V4I612"/>
<dbReference type="RefSeq" id="WP_079412592.1">
    <property type="nucleotide sequence ID" value="NZ_MZGW01000005.1"/>
</dbReference>
<dbReference type="PANTHER" id="PTHR30535">
    <property type="entry name" value="VITAMIN B12-BINDING PROTEIN"/>
    <property type="match status" value="1"/>
</dbReference>
<feature type="chain" id="PRO_5038512423" evidence="3">
    <location>
        <begin position="22"/>
        <end position="306"/>
    </location>
</feature>
<dbReference type="STRING" id="29349.CLOTH_14510"/>
<dbReference type="Gene3D" id="3.40.50.1980">
    <property type="entry name" value="Nitrogenase molybdenum iron protein domain"/>
    <property type="match status" value="2"/>
</dbReference>
<evidence type="ECO:0000313" key="5">
    <source>
        <dbReference type="EMBL" id="OPJ55393.1"/>
    </source>
</evidence>
<evidence type="ECO:0000256" key="1">
    <source>
        <dbReference type="ARBA" id="ARBA00008814"/>
    </source>
</evidence>
<evidence type="ECO:0000259" key="4">
    <source>
        <dbReference type="PROSITE" id="PS50983"/>
    </source>
</evidence>
<evidence type="ECO:0000256" key="3">
    <source>
        <dbReference type="SAM" id="SignalP"/>
    </source>
</evidence>
<reference evidence="5 6" key="1">
    <citation type="submission" date="2017-03" db="EMBL/GenBank/DDBJ databases">
        <title>Genome sequence of Clostridium thermoalcaliphilum DSM 7309.</title>
        <authorList>
            <person name="Poehlein A."/>
            <person name="Daniel R."/>
        </authorList>
    </citation>
    <scope>NUCLEOTIDE SEQUENCE [LARGE SCALE GENOMIC DNA]</scope>
    <source>
        <strain evidence="5 6">DSM 7309</strain>
    </source>
</reference>
<feature type="signal peptide" evidence="3">
    <location>
        <begin position="1"/>
        <end position="21"/>
    </location>
</feature>
<comment type="caution">
    <text evidence="5">The sequence shown here is derived from an EMBL/GenBank/DDBJ whole genome shotgun (WGS) entry which is preliminary data.</text>
</comment>
<dbReference type="EMBL" id="MZGW01000005">
    <property type="protein sequence ID" value="OPJ55393.1"/>
    <property type="molecule type" value="Genomic_DNA"/>
</dbReference>
<organism evidence="5 6">
    <name type="scientific">Alkalithermobacter paradoxus</name>
    <dbReference type="NCBI Taxonomy" id="29349"/>
    <lineage>
        <taxon>Bacteria</taxon>
        <taxon>Bacillati</taxon>
        <taxon>Bacillota</taxon>
        <taxon>Clostridia</taxon>
        <taxon>Peptostreptococcales</taxon>
        <taxon>Tepidibacteraceae</taxon>
        <taxon>Alkalithermobacter</taxon>
    </lineage>
</organism>
<dbReference type="PANTHER" id="PTHR30535:SF34">
    <property type="entry name" value="MOLYBDATE-BINDING PROTEIN MOLA"/>
    <property type="match status" value="1"/>
</dbReference>
<dbReference type="PROSITE" id="PS51257">
    <property type="entry name" value="PROKAR_LIPOPROTEIN"/>
    <property type="match status" value="1"/>
</dbReference>
<feature type="domain" description="Fe/B12 periplasmic-binding" evidence="4">
    <location>
        <begin position="57"/>
        <end position="305"/>
    </location>
</feature>
<keyword evidence="6" id="KW-1185">Reference proteome</keyword>
<dbReference type="OrthoDB" id="9816357at2"/>
<gene>
    <name evidence="5" type="primary">btuF</name>
    <name evidence="5" type="ORF">CLOTH_14510</name>
</gene>
<dbReference type="InterPro" id="IPR002491">
    <property type="entry name" value="ABC_transptr_periplasmic_BD"/>
</dbReference>